<accession>A0A8K0X136</accession>
<sequence>MPVPQTAREVLEGMLWLYWGSFFLCIEATCATAYWLFGRTLFPFLIGGSAFLTWLLRVAGRNPSSLPLDYLRRNSVFPRPPTERMALTLAVVLLAYFLYHTLVLRRTLLNHLDLLAHYNGYERAYFHDLTRVNVPRLMGMPGIDERLWEGWGFGSVQSWMVFLRRNFVTRLVMRILRGLAAWIPWLARGAVGALRGMGVLLLGLYETATEQAQVLWISFLRALHDFLGSMLPQTE</sequence>
<dbReference type="OrthoDB" id="10495981at2759"/>
<evidence type="ECO:0000313" key="3">
    <source>
        <dbReference type="Proteomes" id="UP000813385"/>
    </source>
</evidence>
<protein>
    <submittedName>
        <fullName evidence="2">Uncharacterized protein</fullName>
    </submittedName>
</protein>
<dbReference type="EMBL" id="JAGPXD010000004">
    <property type="protein sequence ID" value="KAH7358293.1"/>
    <property type="molecule type" value="Genomic_DNA"/>
</dbReference>
<dbReference type="AlphaFoldDB" id="A0A8K0X136"/>
<keyword evidence="1" id="KW-0812">Transmembrane</keyword>
<feature type="transmembrane region" description="Helical" evidence="1">
    <location>
        <begin position="85"/>
        <end position="104"/>
    </location>
</feature>
<gene>
    <name evidence="2" type="ORF">B0T11DRAFT_284153</name>
</gene>
<reference evidence="2" key="1">
    <citation type="journal article" date="2021" name="Nat. Commun.">
        <title>Genetic determinants of endophytism in the Arabidopsis root mycobiome.</title>
        <authorList>
            <person name="Mesny F."/>
            <person name="Miyauchi S."/>
            <person name="Thiergart T."/>
            <person name="Pickel B."/>
            <person name="Atanasova L."/>
            <person name="Karlsson M."/>
            <person name="Huettel B."/>
            <person name="Barry K.W."/>
            <person name="Haridas S."/>
            <person name="Chen C."/>
            <person name="Bauer D."/>
            <person name="Andreopoulos W."/>
            <person name="Pangilinan J."/>
            <person name="LaButti K."/>
            <person name="Riley R."/>
            <person name="Lipzen A."/>
            <person name="Clum A."/>
            <person name="Drula E."/>
            <person name="Henrissat B."/>
            <person name="Kohler A."/>
            <person name="Grigoriev I.V."/>
            <person name="Martin F.M."/>
            <person name="Hacquard S."/>
        </authorList>
    </citation>
    <scope>NUCLEOTIDE SEQUENCE</scope>
    <source>
        <strain evidence="2">MPI-CAGE-AT-0016</strain>
    </source>
</reference>
<comment type="caution">
    <text evidence="2">The sequence shown here is derived from an EMBL/GenBank/DDBJ whole genome shotgun (WGS) entry which is preliminary data.</text>
</comment>
<keyword evidence="1" id="KW-1133">Transmembrane helix</keyword>
<name>A0A8K0X136_9PEZI</name>
<dbReference type="Proteomes" id="UP000813385">
    <property type="component" value="Unassembled WGS sequence"/>
</dbReference>
<feature type="transmembrane region" description="Helical" evidence="1">
    <location>
        <begin position="16"/>
        <end position="36"/>
    </location>
</feature>
<organism evidence="2 3">
    <name type="scientific">Plectosphaerella cucumerina</name>
    <dbReference type="NCBI Taxonomy" id="40658"/>
    <lineage>
        <taxon>Eukaryota</taxon>
        <taxon>Fungi</taxon>
        <taxon>Dikarya</taxon>
        <taxon>Ascomycota</taxon>
        <taxon>Pezizomycotina</taxon>
        <taxon>Sordariomycetes</taxon>
        <taxon>Hypocreomycetidae</taxon>
        <taxon>Glomerellales</taxon>
        <taxon>Plectosphaerellaceae</taxon>
        <taxon>Plectosphaerella</taxon>
    </lineage>
</organism>
<keyword evidence="1" id="KW-0472">Membrane</keyword>
<evidence type="ECO:0000256" key="1">
    <source>
        <dbReference type="SAM" id="Phobius"/>
    </source>
</evidence>
<keyword evidence="3" id="KW-1185">Reference proteome</keyword>
<evidence type="ECO:0000313" key="2">
    <source>
        <dbReference type="EMBL" id="KAH7358293.1"/>
    </source>
</evidence>
<feature type="transmembrane region" description="Helical" evidence="1">
    <location>
        <begin position="41"/>
        <end position="60"/>
    </location>
</feature>
<proteinExistence type="predicted"/>